<evidence type="ECO:0000313" key="2">
    <source>
        <dbReference type="Proteomes" id="UP000422569"/>
    </source>
</evidence>
<organism evidence="1 2">
    <name type="scientific">Methylocystis parvus</name>
    <dbReference type="NCBI Taxonomy" id="134"/>
    <lineage>
        <taxon>Bacteria</taxon>
        <taxon>Pseudomonadati</taxon>
        <taxon>Pseudomonadota</taxon>
        <taxon>Alphaproteobacteria</taxon>
        <taxon>Hyphomicrobiales</taxon>
        <taxon>Methylocystaceae</taxon>
        <taxon>Methylocystis</taxon>
    </lineage>
</organism>
<proteinExistence type="predicted"/>
<dbReference type="AlphaFoldDB" id="A0A6B8M408"/>
<keyword evidence="2" id="KW-1185">Reference proteome</keyword>
<evidence type="ECO:0000313" key="1">
    <source>
        <dbReference type="EMBL" id="QGM97136.1"/>
    </source>
</evidence>
<gene>
    <name evidence="1" type="ORF">F7D14_06355</name>
</gene>
<dbReference type="InterPro" id="IPR035944">
    <property type="entry name" value="YfbM-like_sf"/>
</dbReference>
<name>A0A6B8M408_9HYPH</name>
<dbReference type="InterPro" id="IPR015068">
    <property type="entry name" value="DUF1877"/>
</dbReference>
<dbReference type="KEGG" id="mpar:F7D14_06355"/>
<sequence length="215" mass="23059">MSMTLYLKHASQNDLARYAAEGVESDDLGVLAEAGVADRQAARLKELELLYVADEGRAPLSIAARDMLFDHLDLLRRRGSGLMRVSSPSAPVFDLHGSWRMLHFLFTGDAFEGAPPAATLLAGGREVGEDLGFGPPRMLSLDETAAFSGFLNGLDLDALAARLDGKAVKSLGLRRGEGEACAGALHEDLARYFPGLQAFVAAAASRRQGMLIWML</sequence>
<dbReference type="Gene3D" id="3.40.1760.10">
    <property type="entry name" value="YfbM-like super family"/>
    <property type="match status" value="1"/>
</dbReference>
<dbReference type="EMBL" id="CP044331">
    <property type="protein sequence ID" value="QGM97136.1"/>
    <property type="molecule type" value="Genomic_DNA"/>
</dbReference>
<dbReference type="SUPFAM" id="SSF111069">
    <property type="entry name" value="Hypothetical protein yfbM"/>
    <property type="match status" value="1"/>
</dbReference>
<accession>A0A6B8M408</accession>
<dbReference type="Proteomes" id="UP000422569">
    <property type="component" value="Chromosome"/>
</dbReference>
<protein>
    <submittedName>
        <fullName evidence="1">DUF1877 family protein</fullName>
    </submittedName>
</protein>
<dbReference type="Pfam" id="PF08974">
    <property type="entry name" value="DUF1877"/>
    <property type="match status" value="1"/>
</dbReference>
<dbReference type="RefSeq" id="WP_016921921.1">
    <property type="nucleotide sequence ID" value="NZ_CP044331.1"/>
</dbReference>
<reference evidence="1 2" key="1">
    <citation type="submission" date="2019-09" db="EMBL/GenBank/DDBJ databases">
        <title>Isolation and complete genome sequencing of Methylocystis species.</title>
        <authorList>
            <person name="Rumah B.L."/>
            <person name="Stead C.E."/>
            <person name="Stevens B.C."/>
            <person name="Minton N.P."/>
            <person name="Grosse-Honebrink A."/>
            <person name="Zhang Y."/>
        </authorList>
    </citation>
    <scope>NUCLEOTIDE SEQUENCE [LARGE SCALE GENOMIC DNA]</scope>
    <source>
        <strain evidence="1 2">BRCS2</strain>
    </source>
</reference>